<dbReference type="EMBL" id="ML995815">
    <property type="protein sequence ID" value="KAF2772274.1"/>
    <property type="molecule type" value="Genomic_DNA"/>
</dbReference>
<dbReference type="GO" id="GO:0000139">
    <property type="term" value="C:Golgi membrane"/>
    <property type="evidence" value="ECO:0007669"/>
    <property type="project" value="UniProtKB-SubCell"/>
</dbReference>
<name>A0A6G1LJD6_9PEZI</name>
<evidence type="ECO:0000256" key="5">
    <source>
        <dbReference type="ARBA" id="ARBA00022927"/>
    </source>
</evidence>
<comment type="similarity">
    <text evidence="2">Belongs to the COG1 family.</text>
</comment>
<dbReference type="GO" id="GO:0006891">
    <property type="term" value="P:intra-Golgi vesicle-mediated transport"/>
    <property type="evidence" value="ECO:0007669"/>
    <property type="project" value="InterPro"/>
</dbReference>
<evidence type="ECO:0000256" key="2">
    <source>
        <dbReference type="ARBA" id="ARBA00006653"/>
    </source>
</evidence>
<evidence type="ECO:0000256" key="1">
    <source>
        <dbReference type="ARBA" id="ARBA00004395"/>
    </source>
</evidence>
<evidence type="ECO:0000256" key="6">
    <source>
        <dbReference type="ARBA" id="ARBA00023034"/>
    </source>
</evidence>
<feature type="compositionally biased region" description="Basic and acidic residues" evidence="8">
    <location>
        <begin position="625"/>
        <end position="642"/>
    </location>
</feature>
<organism evidence="9 10">
    <name type="scientific">Teratosphaeria nubilosa</name>
    <dbReference type="NCBI Taxonomy" id="161662"/>
    <lineage>
        <taxon>Eukaryota</taxon>
        <taxon>Fungi</taxon>
        <taxon>Dikarya</taxon>
        <taxon>Ascomycota</taxon>
        <taxon>Pezizomycotina</taxon>
        <taxon>Dothideomycetes</taxon>
        <taxon>Dothideomycetidae</taxon>
        <taxon>Mycosphaerellales</taxon>
        <taxon>Teratosphaeriaceae</taxon>
        <taxon>Teratosphaeria</taxon>
    </lineage>
</organism>
<feature type="compositionally biased region" description="Acidic residues" evidence="8">
    <location>
        <begin position="643"/>
        <end position="658"/>
    </location>
</feature>
<keyword evidence="10" id="KW-1185">Reference proteome</keyword>
<sequence>MATQVPDPRALQTWDEAFKYPLPVVRKLEQQLRKNIDENRARLRSLVGASYRDLLGTAERIIDMDQHIRQKYAGLAQTKVLQSALVGARRIMKAGGDALLVAKLLVLARLLHKSLSDGEHAFAVLDELQRDLGRLRKRLLGYVEKALVKETTSRETLAHTLCAYALVSSSAPKDVLRHFLQVRFLQIESTADDASTEDVLKMLELYEQTIVDTRALFPRLLIESLTQLMRVPLLDDSQVQQLHTLDLDIYGGWIAESVRTFTPWVRHDQLVPSHVHDALASWSRQAQRCTIDAIKECLGPQHDADAIIVARKKIIMQYLHLSSSRIGEENVYGDTIKEVRQAFADRLKNLAIDTAESLKDARIDLHESIPGGDASLNLWELALKDMQLSRGARRFRDDVSSRRHGRNAVLKDYISQLDGWLHRLDALHQSLQHMKNAKWDDELDVDLEDVPDGDAIKHDLNKHDPSKLLQSLQDAVAKALEDMYDWLRQCCNNQGTKPALLLRLLRELEQRRKFLEAQYTLSIPDVKTTEMAQSLHTRVVEEVIASPLKHYAVAWQKQASGISTALWDGTPPLPVQPTPATYNLLVTLHKSMAEAGTDLWSPHAVAELKQVLDVKLGEIISNSTSKRDTVEDKDLTNGHDAEEGAGEPDNNDDDDDDQTATSPDQESSPTVDSTKPPPPQRNRDDDLLQRTFDTLLLHRIFPSSPSHPPDDASQPGLPAQILPLRERLALDQAREDRLTKNANEYWRRTYLLFGLLGI</sequence>
<gene>
    <name evidence="9" type="ORF">EJ03DRAFT_307197</name>
</gene>
<evidence type="ECO:0000313" key="9">
    <source>
        <dbReference type="EMBL" id="KAF2772274.1"/>
    </source>
</evidence>
<evidence type="ECO:0000256" key="4">
    <source>
        <dbReference type="ARBA" id="ARBA00022448"/>
    </source>
</evidence>
<feature type="compositionally biased region" description="Polar residues" evidence="8">
    <location>
        <begin position="659"/>
        <end position="673"/>
    </location>
</feature>
<evidence type="ECO:0000313" key="10">
    <source>
        <dbReference type="Proteomes" id="UP000799436"/>
    </source>
</evidence>
<dbReference type="PANTHER" id="PTHR31658:SF0">
    <property type="entry name" value="CONSERVED OLIGOMERIC GOLGI COMPLEX SUBUNIT 1"/>
    <property type="match status" value="1"/>
</dbReference>
<protein>
    <recommendedName>
        <fullName evidence="3">Conserved oligomeric Golgi complex subunit 1</fullName>
    </recommendedName>
</protein>
<proteinExistence type="inferred from homology"/>
<reference evidence="9" key="1">
    <citation type="journal article" date="2020" name="Stud. Mycol.">
        <title>101 Dothideomycetes genomes: a test case for predicting lifestyles and emergence of pathogens.</title>
        <authorList>
            <person name="Haridas S."/>
            <person name="Albert R."/>
            <person name="Binder M."/>
            <person name="Bloem J."/>
            <person name="Labutti K."/>
            <person name="Salamov A."/>
            <person name="Andreopoulos B."/>
            <person name="Baker S."/>
            <person name="Barry K."/>
            <person name="Bills G."/>
            <person name="Bluhm B."/>
            <person name="Cannon C."/>
            <person name="Castanera R."/>
            <person name="Culley D."/>
            <person name="Daum C."/>
            <person name="Ezra D."/>
            <person name="Gonzalez J."/>
            <person name="Henrissat B."/>
            <person name="Kuo A."/>
            <person name="Liang C."/>
            <person name="Lipzen A."/>
            <person name="Lutzoni F."/>
            <person name="Magnuson J."/>
            <person name="Mondo S."/>
            <person name="Nolan M."/>
            <person name="Ohm R."/>
            <person name="Pangilinan J."/>
            <person name="Park H.-J."/>
            <person name="Ramirez L."/>
            <person name="Alfaro M."/>
            <person name="Sun H."/>
            <person name="Tritt A."/>
            <person name="Yoshinaga Y."/>
            <person name="Zwiers L.-H."/>
            <person name="Turgeon B."/>
            <person name="Goodwin S."/>
            <person name="Spatafora J."/>
            <person name="Crous P."/>
            <person name="Grigoriev I."/>
        </authorList>
    </citation>
    <scope>NUCLEOTIDE SEQUENCE</scope>
    <source>
        <strain evidence="9">CBS 116005</strain>
    </source>
</reference>
<feature type="region of interest" description="Disordered" evidence="8">
    <location>
        <begin position="625"/>
        <end position="685"/>
    </location>
</feature>
<keyword evidence="6" id="KW-0333">Golgi apparatus</keyword>
<evidence type="ECO:0000256" key="8">
    <source>
        <dbReference type="SAM" id="MobiDB-lite"/>
    </source>
</evidence>
<dbReference type="Proteomes" id="UP000799436">
    <property type="component" value="Unassembled WGS sequence"/>
</dbReference>
<comment type="subcellular location">
    <subcellularLocation>
        <location evidence="1">Golgi apparatus membrane</location>
        <topology evidence="1">Peripheral membrane protein</topology>
    </subcellularLocation>
</comment>
<dbReference type="InterPro" id="IPR033370">
    <property type="entry name" value="COG1"/>
</dbReference>
<dbReference type="OrthoDB" id="46189at2759"/>
<keyword evidence="5" id="KW-0653">Protein transport</keyword>
<dbReference type="PANTHER" id="PTHR31658">
    <property type="entry name" value="CONSERVED OLIGOMERIC GOLGI COMPLEX SUBUNIT 1"/>
    <property type="match status" value="1"/>
</dbReference>
<dbReference type="AlphaFoldDB" id="A0A6G1LJD6"/>
<dbReference type="GO" id="GO:0015031">
    <property type="term" value="P:protein transport"/>
    <property type="evidence" value="ECO:0007669"/>
    <property type="project" value="UniProtKB-KW"/>
</dbReference>
<dbReference type="GO" id="GO:0017119">
    <property type="term" value="C:Golgi transport complex"/>
    <property type="evidence" value="ECO:0007669"/>
    <property type="project" value="InterPro"/>
</dbReference>
<evidence type="ECO:0000256" key="7">
    <source>
        <dbReference type="ARBA" id="ARBA00023136"/>
    </source>
</evidence>
<evidence type="ECO:0000256" key="3">
    <source>
        <dbReference type="ARBA" id="ARBA00020978"/>
    </source>
</evidence>
<keyword evidence="4" id="KW-0813">Transport</keyword>
<keyword evidence="7" id="KW-0472">Membrane</keyword>
<accession>A0A6G1LJD6</accession>
<dbReference type="Pfam" id="PF08700">
    <property type="entry name" value="VPS51_Exo84_N"/>
    <property type="match status" value="1"/>
</dbReference>